<feature type="domain" description="RING-type" evidence="8">
    <location>
        <begin position="280"/>
        <end position="328"/>
    </location>
</feature>
<reference evidence="11" key="2">
    <citation type="submission" date="2025-08" db="UniProtKB">
        <authorList>
            <consortium name="Ensembl"/>
        </authorList>
    </citation>
    <scope>IDENTIFICATION</scope>
</reference>
<evidence type="ECO:0000259" key="9">
    <source>
        <dbReference type="PROSITE" id="PS51322"/>
    </source>
</evidence>
<evidence type="ECO:0000256" key="3">
    <source>
        <dbReference type="ARBA" id="ARBA00022737"/>
    </source>
</evidence>
<dbReference type="Gene3D" id="3.10.110.10">
    <property type="entry name" value="Ubiquitin Conjugating Enzyme"/>
    <property type="match status" value="1"/>
</dbReference>
<keyword evidence="3" id="KW-0677">Repeat</keyword>
<keyword evidence="2" id="KW-0479">Metal-binding</keyword>
<dbReference type="Pfam" id="PF05743">
    <property type="entry name" value="UEV"/>
    <property type="match status" value="1"/>
</dbReference>
<dbReference type="Pfam" id="PF18091">
    <property type="entry name" value="E3_UbLigase_RBR"/>
    <property type="match status" value="1"/>
</dbReference>
<dbReference type="CDD" id="cd16631">
    <property type="entry name" value="mRING-HC-C4C4_RBR_HOIP"/>
    <property type="match status" value="1"/>
</dbReference>
<feature type="domain" description="RING-type" evidence="10">
    <location>
        <begin position="276"/>
        <end position="511"/>
    </location>
</feature>
<dbReference type="GO" id="GO:0071797">
    <property type="term" value="C:LUBAC complex"/>
    <property type="evidence" value="ECO:0007669"/>
    <property type="project" value="InterPro"/>
</dbReference>
<organism evidence="11 12">
    <name type="scientific">Erpetoichthys calabaricus</name>
    <name type="common">Rope fish</name>
    <name type="synonym">Calamoichthys calabaricus</name>
    <dbReference type="NCBI Taxonomy" id="27687"/>
    <lineage>
        <taxon>Eukaryota</taxon>
        <taxon>Metazoa</taxon>
        <taxon>Chordata</taxon>
        <taxon>Craniata</taxon>
        <taxon>Vertebrata</taxon>
        <taxon>Euteleostomi</taxon>
        <taxon>Actinopterygii</taxon>
        <taxon>Polypteriformes</taxon>
        <taxon>Polypteridae</taxon>
        <taxon>Erpetoichthys</taxon>
    </lineage>
</organism>
<reference evidence="11" key="3">
    <citation type="submission" date="2025-09" db="UniProtKB">
        <authorList>
            <consortium name="Ensembl"/>
        </authorList>
    </citation>
    <scope>IDENTIFICATION</scope>
</reference>
<dbReference type="Ensembl" id="ENSECRT00000006303.1">
    <property type="protein sequence ID" value="ENSECRP00000006204.1"/>
    <property type="gene ID" value="ENSECRG00000004127.1"/>
</dbReference>
<dbReference type="InterPro" id="IPR016135">
    <property type="entry name" value="UBQ-conjugating_enzyme/RWD"/>
</dbReference>
<dbReference type="InterPro" id="IPR047542">
    <property type="entry name" value="Rcat_RBR_RNF31-like"/>
</dbReference>
<protein>
    <submittedName>
        <fullName evidence="11">E3 ubiquitin-protein ligase RNF31-like</fullName>
    </submittedName>
</protein>
<reference evidence="11" key="1">
    <citation type="submission" date="2021-06" db="EMBL/GenBank/DDBJ databases">
        <authorList>
            <consortium name="Wellcome Sanger Institute Data Sharing"/>
        </authorList>
    </citation>
    <scope>NUCLEOTIDE SEQUENCE [LARGE SCALE GENOMIC DNA]</scope>
</reference>
<dbReference type="InterPro" id="IPR044066">
    <property type="entry name" value="TRIAD_supradom"/>
</dbReference>
<dbReference type="CDD" id="cd11685">
    <property type="entry name" value="UEV_TSG101-like"/>
    <property type="match status" value="1"/>
</dbReference>
<dbReference type="InterPro" id="IPR008883">
    <property type="entry name" value="UEV_N"/>
</dbReference>
<dbReference type="InterPro" id="IPR013083">
    <property type="entry name" value="Znf_RING/FYVE/PHD"/>
</dbReference>
<dbReference type="GO" id="GO:0036435">
    <property type="term" value="F:K48-linked polyubiquitin modification-dependent protein binding"/>
    <property type="evidence" value="ECO:0007669"/>
    <property type="project" value="TreeGrafter"/>
</dbReference>
<evidence type="ECO:0000256" key="2">
    <source>
        <dbReference type="ARBA" id="ARBA00022723"/>
    </source>
</evidence>
<keyword evidence="5" id="KW-0833">Ubl conjugation pathway</keyword>
<dbReference type="GO" id="GO:0061630">
    <property type="term" value="F:ubiquitin protein ligase activity"/>
    <property type="evidence" value="ECO:0007669"/>
    <property type="project" value="TreeGrafter"/>
</dbReference>
<dbReference type="Pfam" id="PF22191">
    <property type="entry name" value="IBR_1"/>
    <property type="match status" value="1"/>
</dbReference>
<dbReference type="InterPro" id="IPR002867">
    <property type="entry name" value="IBR_dom"/>
</dbReference>
<dbReference type="RefSeq" id="XP_028659226.1">
    <property type="nucleotide sequence ID" value="XM_028803393.2"/>
</dbReference>
<dbReference type="GO" id="GO:0008270">
    <property type="term" value="F:zinc ion binding"/>
    <property type="evidence" value="ECO:0007669"/>
    <property type="project" value="UniProtKB-KW"/>
</dbReference>
<keyword evidence="4 7" id="KW-0863">Zinc-finger</keyword>
<name>A0A8C4RSQ5_ERPCA</name>
<dbReference type="InterPro" id="IPR047540">
    <property type="entry name" value="BRcat_RBR_RNF31-like"/>
</dbReference>
<dbReference type="GO" id="GO:0015031">
    <property type="term" value="P:protein transport"/>
    <property type="evidence" value="ECO:0007669"/>
    <property type="project" value="InterPro"/>
</dbReference>
<evidence type="ECO:0000313" key="11">
    <source>
        <dbReference type="Ensembl" id="ENSECRP00000006204.1"/>
    </source>
</evidence>
<dbReference type="OrthoDB" id="9978677at2759"/>
<evidence type="ECO:0000259" key="10">
    <source>
        <dbReference type="PROSITE" id="PS51873"/>
    </source>
</evidence>
<dbReference type="GO" id="GO:0070530">
    <property type="term" value="F:K63-linked polyubiquitin modification-dependent protein binding"/>
    <property type="evidence" value="ECO:0007669"/>
    <property type="project" value="TreeGrafter"/>
</dbReference>
<sequence>MSRVYDNNLRKVLSECNYLYPDEVYIDVRSVKSVYTDLHLYLANIKGDIKKLLNMSGTIAVQYKGETYNIPICIWLHNTHPSHPPKCFVKPTCNMTINVGKYVDRNGIVNLPYLDNWKRESSHLLGLLQEMRAAFQRETPLFSKPVYVQPVCSPPLSQDSKYTAKNERPENFEDLFKSLHIDNILSTYKLEKKEQVADKVARQDEHIITVNNLSFPVQIKKYENIKKDVLVPSCIPEDKSNIFQRLLTLEERSFTVEDIIEAIEHNKDYESTLKYLSHECPICNNQVSFSKIVTMTHCSCAFCEVCFRAYFSIVIKEKSIVDVVCPLCGKPDIKAGGSEVMDYFNLLDTQIRHYLGEEIQELFQRKLRDRALLQMPDFCWCAHCSFGLLHESRSLRMDCPSCGRSTCFKCRRPWLPQHMGISCEQFIDWQNKNSLGYQDAQLEHLYSRNGIDCPNCRVRFHLSKGGCLHFKCTQCQHEFCGGCRKPFLSGEVCRFSEDCRTKGLHAHHPRNCFYFLRDWDVKRLQHLLNLYDMADLSTRETLQQNVSGKCGVLENREYPSGFVEIPCGKAAPLEYGGHCEFHYKEFLIEVINKSCLDPAALYSKEEIFSEFHRWKISITQHLKEEADLQSLRKVLTDSVTLSPEHGHQHNKAQGTGPS</sequence>
<dbReference type="SMART" id="SM00647">
    <property type="entry name" value="IBR"/>
    <property type="match status" value="2"/>
</dbReference>
<dbReference type="Pfam" id="PF01485">
    <property type="entry name" value="IBR"/>
    <property type="match status" value="1"/>
</dbReference>
<keyword evidence="12" id="KW-1185">Reference proteome</keyword>
<evidence type="ECO:0000256" key="6">
    <source>
        <dbReference type="ARBA" id="ARBA00022833"/>
    </source>
</evidence>
<dbReference type="Gene3D" id="1.20.120.1750">
    <property type="match status" value="1"/>
</dbReference>
<evidence type="ECO:0000259" key="8">
    <source>
        <dbReference type="PROSITE" id="PS50089"/>
    </source>
</evidence>
<dbReference type="InterPro" id="IPR041031">
    <property type="entry name" value="RNF31_C"/>
</dbReference>
<dbReference type="PROSITE" id="PS51322">
    <property type="entry name" value="UEV"/>
    <property type="match status" value="1"/>
</dbReference>
<dbReference type="GO" id="GO:0097039">
    <property type="term" value="P:protein linear polyubiquitination"/>
    <property type="evidence" value="ECO:0007669"/>
    <property type="project" value="TreeGrafter"/>
</dbReference>
<dbReference type="Gene3D" id="3.30.40.10">
    <property type="entry name" value="Zinc/RING finger domain, C3HC4 (zinc finger)"/>
    <property type="match status" value="1"/>
</dbReference>
<evidence type="ECO:0000256" key="4">
    <source>
        <dbReference type="ARBA" id="ARBA00022771"/>
    </source>
</evidence>
<dbReference type="SUPFAM" id="SSF57850">
    <property type="entry name" value="RING/U-box"/>
    <property type="match status" value="3"/>
</dbReference>
<dbReference type="GO" id="GO:1990450">
    <property type="term" value="F:linear polyubiquitin binding"/>
    <property type="evidence" value="ECO:0007669"/>
    <property type="project" value="TreeGrafter"/>
</dbReference>
<keyword evidence="6" id="KW-0862">Zinc</keyword>
<dbReference type="PROSITE" id="PS51873">
    <property type="entry name" value="TRIAD"/>
    <property type="match status" value="1"/>
</dbReference>
<dbReference type="PANTHER" id="PTHR16004:SF3">
    <property type="entry name" value="E3 UBIQUITIN-PROTEIN LIGASE RNF31"/>
    <property type="match status" value="1"/>
</dbReference>
<proteinExistence type="predicted"/>
<dbReference type="PROSITE" id="PS50089">
    <property type="entry name" value="ZF_RING_2"/>
    <property type="match status" value="1"/>
</dbReference>
<dbReference type="Proteomes" id="UP000694620">
    <property type="component" value="Chromosome 6"/>
</dbReference>
<dbReference type="AlphaFoldDB" id="A0A8C4RSQ5"/>
<dbReference type="CDD" id="cd20351">
    <property type="entry name" value="Rcat_RBR_HOIP"/>
    <property type="match status" value="1"/>
</dbReference>
<gene>
    <name evidence="11" type="primary">LOC114653207</name>
</gene>
<dbReference type="SMART" id="SM00184">
    <property type="entry name" value="RING"/>
    <property type="match status" value="1"/>
</dbReference>
<dbReference type="InterPro" id="IPR047541">
    <property type="entry name" value="RNF31_RBR_mRING-HC-like"/>
</dbReference>
<dbReference type="PANTHER" id="PTHR16004">
    <property type="entry name" value="RING FINGER PROTEIN 31-RELATED"/>
    <property type="match status" value="1"/>
</dbReference>
<keyword evidence="1" id="KW-0808">Transferase</keyword>
<dbReference type="InterPro" id="IPR026254">
    <property type="entry name" value="RNF31-like"/>
</dbReference>
<feature type="domain" description="UEV" evidence="9">
    <location>
        <begin position="5"/>
        <end position="145"/>
    </location>
</feature>
<evidence type="ECO:0000313" key="12">
    <source>
        <dbReference type="Proteomes" id="UP000694620"/>
    </source>
</evidence>
<dbReference type="GeneTree" id="ENSGT00530000064112"/>
<dbReference type="GeneID" id="114653207"/>
<dbReference type="SUPFAM" id="SSF54495">
    <property type="entry name" value="UBC-like"/>
    <property type="match status" value="1"/>
</dbReference>
<evidence type="ECO:0000256" key="5">
    <source>
        <dbReference type="ARBA" id="ARBA00022786"/>
    </source>
</evidence>
<dbReference type="CDD" id="cd20337">
    <property type="entry name" value="BRcat_RBR_HOIP"/>
    <property type="match status" value="1"/>
</dbReference>
<evidence type="ECO:0000256" key="7">
    <source>
        <dbReference type="PROSITE-ProRule" id="PRU00175"/>
    </source>
</evidence>
<accession>A0A8C4RSQ5</accession>
<evidence type="ECO:0000256" key="1">
    <source>
        <dbReference type="ARBA" id="ARBA00022679"/>
    </source>
</evidence>
<dbReference type="InterPro" id="IPR001841">
    <property type="entry name" value="Znf_RING"/>
</dbReference>